<dbReference type="Proteomes" id="UP001530293">
    <property type="component" value="Unassembled WGS sequence"/>
</dbReference>
<dbReference type="InterPro" id="IPR012328">
    <property type="entry name" value="Chalcone/stilbene_synt_C"/>
</dbReference>
<dbReference type="InterPro" id="IPR013601">
    <property type="entry name" value="FAE1_typ3_polyketide_synth"/>
</dbReference>
<dbReference type="Gene3D" id="3.40.47.10">
    <property type="match status" value="1"/>
</dbReference>
<feature type="region of interest" description="Disordered" evidence="1">
    <location>
        <begin position="275"/>
        <end position="304"/>
    </location>
</feature>
<feature type="compositionally biased region" description="Basic and acidic residues" evidence="1">
    <location>
        <begin position="280"/>
        <end position="290"/>
    </location>
</feature>
<evidence type="ECO:0000259" key="2">
    <source>
        <dbReference type="Pfam" id="PF02797"/>
    </source>
</evidence>
<sequence>MSRAGLSSMIQRMGGVGSAGSRSVPNSPSRYASRNAGSSHGGVKQNSSQSQHREQVQEQHHEQIAPRTNNVYNNSVHHQELSPDSKARQQAEMMRKQQQEQQLESQRLKQQQHPSLEVATQQSSRSYNGTAADSESSKTMLNMMYTEGHKSTSPDFAGSNMDGNSGESALSTTPSLVQGMTNLNLSPQHPSSRSQHRPPTQQNKSPPSPRAISLRQMQHNDEEDWEKAWAEDSEDSDEEEDGGMVNADNSNKITTTAAITGGGIDDSMLPVVPDLSAGDAKGRVEGDESKIPPPDVDSGDSSTSLAQNIVAPPTLAMQSAFPPTKPQYPMENILQRDQGNELLPVMTKPPSIQHSALPNEIMDEETRLTLEANEALQRGDENGQQYNWDMCNREGAIIEEEDERPCVKMFDPALRVLGRGSFGRVVMDLSSKVEHKASPGEIDFSIETVTAVVLGVREIFITLFRNYIIMPMQSGEGGILSPYVKTTALVLVVIGVILTNDKPIYMLAFSTFKAPDSWKVSHAEIIQMMKNQGCFNDDSITFMERMLERSGTGQSTAWPPGIVQCLHGKKTDRSIEASRKEAETVIFDIVESALRKAKLHPRDIDVLVINCSLFSPTPSLCAMVISKFGMRQDIQSFNLSGMGCGASLISVGLAKDLLQRRRFHGGKALVVSTEIITPNLYHGNERGFLLQNTLFRCGGAAIVLSNSWSDGRRAWYKLLHTVRVQSNSTEAYNAVYEAQDSENNRGVRLSKEIVKVAGKCMEKNMTTIGPYVLPLSEQIPVVTTLAIRFAFKMLGKLLVMCGQEKMAAKLPNRKHYVPDFKRGIDHFCIHAGGRAVIDGIEKNMKLELFHTEPSRMTLMNYGNTSSSSIWYEMEYIQERQKTNPLKKGHRIMQVAFGSGFKCTSGVWLKL</sequence>
<evidence type="ECO:0000256" key="1">
    <source>
        <dbReference type="SAM" id="MobiDB-lite"/>
    </source>
</evidence>
<proteinExistence type="predicted"/>
<feature type="region of interest" description="Disordered" evidence="1">
    <location>
        <begin position="148"/>
        <end position="250"/>
    </location>
</feature>
<dbReference type="InterPro" id="IPR012392">
    <property type="entry name" value="3-ktacl-CoA_syn"/>
</dbReference>
<feature type="compositionally biased region" description="Polar residues" evidence="1">
    <location>
        <begin position="118"/>
        <end position="136"/>
    </location>
</feature>
<dbReference type="CDD" id="cd00831">
    <property type="entry name" value="CHS_like"/>
    <property type="match status" value="1"/>
</dbReference>
<keyword evidence="5" id="KW-1185">Reference proteome</keyword>
<evidence type="ECO:0000313" key="4">
    <source>
        <dbReference type="EMBL" id="KAL3764297.1"/>
    </source>
</evidence>
<accession>A0ABD3MLC0</accession>
<dbReference type="SUPFAM" id="SSF53901">
    <property type="entry name" value="Thiolase-like"/>
    <property type="match status" value="2"/>
</dbReference>
<dbReference type="EMBL" id="JALLBG020000108">
    <property type="protein sequence ID" value="KAL3764297.1"/>
    <property type="molecule type" value="Genomic_DNA"/>
</dbReference>
<feature type="domain" description="FAE" evidence="3">
    <location>
        <begin position="498"/>
        <end position="786"/>
    </location>
</feature>
<dbReference type="Pfam" id="PF08392">
    <property type="entry name" value="FAE1_CUT1_RppA"/>
    <property type="match status" value="1"/>
</dbReference>
<dbReference type="InterPro" id="IPR016039">
    <property type="entry name" value="Thiolase-like"/>
</dbReference>
<feature type="domain" description="Chalcone/stilbene synthase C-terminal" evidence="2">
    <location>
        <begin position="827"/>
        <end position="900"/>
    </location>
</feature>
<organism evidence="4 5">
    <name type="scientific">Discostella pseudostelligera</name>
    <dbReference type="NCBI Taxonomy" id="259834"/>
    <lineage>
        <taxon>Eukaryota</taxon>
        <taxon>Sar</taxon>
        <taxon>Stramenopiles</taxon>
        <taxon>Ochrophyta</taxon>
        <taxon>Bacillariophyta</taxon>
        <taxon>Coscinodiscophyceae</taxon>
        <taxon>Thalassiosirophycidae</taxon>
        <taxon>Stephanodiscales</taxon>
        <taxon>Stephanodiscaceae</taxon>
        <taxon>Discostella</taxon>
    </lineage>
</organism>
<evidence type="ECO:0000313" key="5">
    <source>
        <dbReference type="Proteomes" id="UP001530293"/>
    </source>
</evidence>
<reference evidence="4 5" key="1">
    <citation type="submission" date="2024-10" db="EMBL/GenBank/DDBJ databases">
        <title>Updated reference genomes for cyclostephanoid diatoms.</title>
        <authorList>
            <person name="Roberts W.R."/>
            <person name="Alverson A.J."/>
        </authorList>
    </citation>
    <scope>NUCLEOTIDE SEQUENCE [LARGE SCALE GENOMIC DNA]</scope>
    <source>
        <strain evidence="4 5">AJA232-27</strain>
    </source>
</reference>
<dbReference type="AlphaFoldDB" id="A0ABD3MLC0"/>
<comment type="caution">
    <text evidence="4">The sequence shown here is derived from an EMBL/GenBank/DDBJ whole genome shotgun (WGS) entry which is preliminary data.</text>
</comment>
<feature type="compositionally biased region" description="Polar residues" evidence="1">
    <location>
        <begin position="20"/>
        <end position="38"/>
    </location>
</feature>
<feature type="compositionally biased region" description="Basic and acidic residues" evidence="1">
    <location>
        <begin position="51"/>
        <end position="64"/>
    </location>
</feature>
<feature type="compositionally biased region" description="Acidic residues" evidence="1">
    <location>
        <begin position="221"/>
        <end position="242"/>
    </location>
</feature>
<evidence type="ECO:0008006" key="6">
    <source>
        <dbReference type="Google" id="ProtNLM"/>
    </source>
</evidence>
<feature type="region of interest" description="Disordered" evidence="1">
    <location>
        <begin position="1"/>
        <end position="136"/>
    </location>
</feature>
<evidence type="ECO:0000259" key="3">
    <source>
        <dbReference type="Pfam" id="PF08392"/>
    </source>
</evidence>
<feature type="compositionally biased region" description="Basic and acidic residues" evidence="1">
    <location>
        <begin position="77"/>
        <end position="98"/>
    </location>
</feature>
<protein>
    <recommendedName>
        <fullName evidence="6">Very-long-chain 3-oxoacyl-CoA synthase</fullName>
    </recommendedName>
</protein>
<dbReference type="PANTHER" id="PTHR31561">
    <property type="entry name" value="3-KETOACYL-COA SYNTHASE"/>
    <property type="match status" value="1"/>
</dbReference>
<feature type="compositionally biased region" description="Low complexity" evidence="1">
    <location>
        <begin position="99"/>
        <end position="112"/>
    </location>
</feature>
<feature type="compositionally biased region" description="Polar residues" evidence="1">
    <location>
        <begin position="66"/>
        <end position="76"/>
    </location>
</feature>
<gene>
    <name evidence="4" type="ORF">ACHAWU_004109</name>
</gene>
<dbReference type="Pfam" id="PF02797">
    <property type="entry name" value="Chal_sti_synt_C"/>
    <property type="match status" value="1"/>
</dbReference>
<feature type="compositionally biased region" description="Polar residues" evidence="1">
    <location>
        <begin position="161"/>
        <end position="205"/>
    </location>
</feature>
<name>A0ABD3MLC0_9STRA</name>